<name>A0A931HXI9_9BACI</name>
<proteinExistence type="predicted"/>
<accession>A0A931HXI9</accession>
<dbReference type="EMBL" id="JADZSC010000003">
    <property type="protein sequence ID" value="MBH0231235.1"/>
    <property type="molecule type" value="Genomic_DNA"/>
</dbReference>
<organism evidence="1 2">
    <name type="scientific">Halobacillus yeomjeoni</name>
    <dbReference type="NCBI Taxonomy" id="311194"/>
    <lineage>
        <taxon>Bacteria</taxon>
        <taxon>Bacillati</taxon>
        <taxon>Bacillota</taxon>
        <taxon>Bacilli</taxon>
        <taxon>Bacillales</taxon>
        <taxon>Bacillaceae</taxon>
        <taxon>Halobacillus</taxon>
    </lineage>
</organism>
<gene>
    <name evidence="1" type="ORF">H0267_13490</name>
</gene>
<comment type="caution">
    <text evidence="1">The sequence shown here is derived from an EMBL/GenBank/DDBJ whole genome shotgun (WGS) entry which is preliminary data.</text>
</comment>
<protein>
    <submittedName>
        <fullName evidence="1">Uncharacterized protein</fullName>
    </submittedName>
</protein>
<sequence length="130" mass="15098">MSQYLNRIEPEDVRFLIDLTELKEVVIDLLGDAASLVHVEVSYDQFQDPYDVTMIRPMVKLEEVSDFTEENRHTLLSSGFSIDKEPFDNGDYALKQIFGQEYTIVEANEDQEGAFFTVEMPYRAYVDLKQ</sequence>
<dbReference type="Proteomes" id="UP000614490">
    <property type="component" value="Unassembled WGS sequence"/>
</dbReference>
<evidence type="ECO:0000313" key="2">
    <source>
        <dbReference type="Proteomes" id="UP000614490"/>
    </source>
</evidence>
<evidence type="ECO:0000313" key="1">
    <source>
        <dbReference type="EMBL" id="MBH0231235.1"/>
    </source>
</evidence>
<reference evidence="1 2" key="1">
    <citation type="journal article" date="2005" name="Int. J. Syst. Evol. Microbiol.">
        <title>Halobacillus yeomjeoni sp. nov., isolated from a marine solar saltern in Korea.</title>
        <authorList>
            <person name="Yoon J.H."/>
            <person name="Kang S.J."/>
            <person name="Lee C.H."/>
            <person name="Oh H.W."/>
            <person name="Oh T.K."/>
        </authorList>
    </citation>
    <scope>NUCLEOTIDE SEQUENCE [LARGE SCALE GENOMIC DNA]</scope>
    <source>
        <strain evidence="1 2">KCTC 3957</strain>
    </source>
</reference>
<dbReference type="AlphaFoldDB" id="A0A931HXI9"/>
<keyword evidence="2" id="KW-1185">Reference proteome</keyword>
<dbReference type="RefSeq" id="WP_197317874.1">
    <property type="nucleotide sequence ID" value="NZ_JADZSC010000003.1"/>
</dbReference>